<protein>
    <submittedName>
        <fullName evidence="3">Isochorismatase hydrolase</fullName>
    </submittedName>
</protein>
<dbReference type="PANTHER" id="PTHR43540">
    <property type="entry name" value="PEROXYUREIDOACRYLATE/UREIDOACRYLATE AMIDOHYDROLASE-RELATED"/>
    <property type="match status" value="1"/>
</dbReference>
<dbReference type="KEGG" id="aex:Astex_1025"/>
<dbReference type="InterPro" id="IPR036380">
    <property type="entry name" value="Isochorismatase-like_sf"/>
</dbReference>
<dbReference type="EMBL" id="CP002395">
    <property type="protein sequence ID" value="ADU12706.1"/>
    <property type="molecule type" value="Genomic_DNA"/>
</dbReference>
<dbReference type="OrthoDB" id="9814140at2"/>
<evidence type="ECO:0000259" key="2">
    <source>
        <dbReference type="Pfam" id="PF00857"/>
    </source>
</evidence>
<dbReference type="STRING" id="573065.Astex_1025"/>
<sequence length="169" mass="18595">MRVPAVLLVVDVQKGFVTPASAHVVAPIETLQVRFERVVFTAFENADPSPFRDILAYDKLSPNDPDTELALRPRDDAYIHNRCAYGGGRSLIDRLRGMEAETVYLCGIATEACVLKTALDLFEAGIRPLLLADLCASDKHRRYHDMALEILSKAIGPHNLRHSGSVLAA</sequence>
<dbReference type="InterPro" id="IPR050272">
    <property type="entry name" value="Isochorismatase-like_hydrls"/>
</dbReference>
<dbReference type="InterPro" id="IPR000868">
    <property type="entry name" value="Isochorismatase-like_dom"/>
</dbReference>
<feature type="domain" description="Isochorismatase-like" evidence="2">
    <location>
        <begin position="6"/>
        <end position="154"/>
    </location>
</feature>
<organism evidence="3 4">
    <name type="scientific">Asticcacaulis excentricus (strain ATCC 15261 / DSM 4724 / KCTC 12464 / NCIMB 9791 / VKM B-1370 / CB 48)</name>
    <dbReference type="NCBI Taxonomy" id="573065"/>
    <lineage>
        <taxon>Bacteria</taxon>
        <taxon>Pseudomonadati</taxon>
        <taxon>Pseudomonadota</taxon>
        <taxon>Alphaproteobacteria</taxon>
        <taxon>Caulobacterales</taxon>
        <taxon>Caulobacteraceae</taxon>
        <taxon>Asticcacaulis</taxon>
    </lineage>
</organism>
<keyword evidence="1 3" id="KW-0378">Hydrolase</keyword>
<reference evidence="4" key="1">
    <citation type="submission" date="2010-12" db="EMBL/GenBank/DDBJ databases">
        <title>Complete sequence of chromosome 1 of Asticcacaulis excentricus CB 48.</title>
        <authorList>
            <consortium name="US DOE Joint Genome Institute"/>
            <person name="Lucas S."/>
            <person name="Copeland A."/>
            <person name="Lapidus A."/>
            <person name="Cheng J.-F."/>
            <person name="Bruce D."/>
            <person name="Goodwin L."/>
            <person name="Pitluck S."/>
            <person name="Teshima H."/>
            <person name="Davenport K."/>
            <person name="Detter J.C."/>
            <person name="Han C."/>
            <person name="Tapia R."/>
            <person name="Land M."/>
            <person name="Hauser L."/>
            <person name="Jeffries C."/>
            <person name="Kyrpides N."/>
            <person name="Ivanova N."/>
            <person name="Ovchinnikova G."/>
            <person name="Brun Y.V."/>
            <person name="Woyke T."/>
        </authorList>
    </citation>
    <scope>NUCLEOTIDE SEQUENCE [LARGE SCALE GENOMIC DNA]</scope>
    <source>
        <strain evidence="4">ATCC 15261 / DSM 4724 / KCTC 12464 / NCIMB 9791 / VKM B-1370 / CB 48</strain>
    </source>
</reference>
<evidence type="ECO:0000256" key="1">
    <source>
        <dbReference type="ARBA" id="ARBA00022801"/>
    </source>
</evidence>
<dbReference type="HOGENOM" id="CLU_119508_0_0_5"/>
<dbReference type="Proteomes" id="UP000001492">
    <property type="component" value="Chromosome 1"/>
</dbReference>
<evidence type="ECO:0000313" key="3">
    <source>
        <dbReference type="EMBL" id="ADU12706.1"/>
    </source>
</evidence>
<dbReference type="CDD" id="cd00431">
    <property type="entry name" value="cysteine_hydrolases"/>
    <property type="match status" value="1"/>
</dbReference>
<name>E8RM14_ASTEC</name>
<dbReference type="PANTHER" id="PTHR43540:SF6">
    <property type="entry name" value="ISOCHORISMATASE-LIKE DOMAIN-CONTAINING PROTEIN"/>
    <property type="match status" value="1"/>
</dbReference>
<proteinExistence type="predicted"/>
<dbReference type="eggNOG" id="COG1335">
    <property type="taxonomic scope" value="Bacteria"/>
</dbReference>
<gene>
    <name evidence="3" type="ordered locus">Astex_1025</name>
</gene>
<accession>E8RM14</accession>
<dbReference type="SUPFAM" id="SSF52499">
    <property type="entry name" value="Isochorismatase-like hydrolases"/>
    <property type="match status" value="1"/>
</dbReference>
<keyword evidence="4" id="KW-1185">Reference proteome</keyword>
<dbReference type="AlphaFoldDB" id="E8RM14"/>
<dbReference type="Gene3D" id="3.40.50.850">
    <property type="entry name" value="Isochorismatase-like"/>
    <property type="match status" value="1"/>
</dbReference>
<dbReference type="Pfam" id="PF00857">
    <property type="entry name" value="Isochorismatase"/>
    <property type="match status" value="1"/>
</dbReference>
<evidence type="ECO:0000313" key="4">
    <source>
        <dbReference type="Proteomes" id="UP000001492"/>
    </source>
</evidence>
<dbReference type="GO" id="GO:0016787">
    <property type="term" value="F:hydrolase activity"/>
    <property type="evidence" value="ECO:0007669"/>
    <property type="project" value="UniProtKB-KW"/>
</dbReference>